<dbReference type="EMBL" id="QJSW01000002">
    <property type="protein sequence ID" value="PYE51557.1"/>
    <property type="molecule type" value="Genomic_DNA"/>
</dbReference>
<proteinExistence type="predicted"/>
<comment type="caution">
    <text evidence="1">The sequence shown here is derived from an EMBL/GenBank/DDBJ whole genome shotgun (WGS) entry which is preliminary data.</text>
</comment>
<reference evidence="1 2" key="1">
    <citation type="submission" date="2018-06" db="EMBL/GenBank/DDBJ databases">
        <title>Genomic Encyclopedia of Type Strains, Phase III (KMG-III): the genomes of soil and plant-associated and newly described type strains.</title>
        <authorList>
            <person name="Whitman W."/>
        </authorList>
    </citation>
    <scope>NUCLEOTIDE SEQUENCE [LARGE SCALE GENOMIC DNA]</scope>
    <source>
        <strain evidence="1 2">CECT 7022</strain>
    </source>
</reference>
<evidence type="ECO:0000313" key="1">
    <source>
        <dbReference type="EMBL" id="PYE51557.1"/>
    </source>
</evidence>
<evidence type="ECO:0000313" key="2">
    <source>
        <dbReference type="Proteomes" id="UP000247790"/>
    </source>
</evidence>
<dbReference type="RefSeq" id="WP_208643747.1">
    <property type="nucleotide sequence ID" value="NZ_QJSW01000002.1"/>
</dbReference>
<protein>
    <submittedName>
        <fullName evidence="1">Uncharacterized protein</fullName>
    </submittedName>
</protein>
<accession>A0A2V4VVS0</accession>
<sequence length="56" mass="6412">MNRLKTVKCISETSVDEMVRQIVSKQSDINKVIESAKASRTEYGLKVQELIERLES</sequence>
<name>A0A2V4VVS0_PAEBA</name>
<organism evidence="1 2">
    <name type="scientific">Paenibacillus barcinonensis</name>
    <dbReference type="NCBI Taxonomy" id="198119"/>
    <lineage>
        <taxon>Bacteria</taxon>
        <taxon>Bacillati</taxon>
        <taxon>Bacillota</taxon>
        <taxon>Bacilli</taxon>
        <taxon>Bacillales</taxon>
        <taxon>Paenibacillaceae</taxon>
        <taxon>Paenibacillus</taxon>
    </lineage>
</organism>
<gene>
    <name evidence="1" type="ORF">DFQ00_102351</name>
</gene>
<dbReference type="AlphaFoldDB" id="A0A2V4VVS0"/>
<dbReference type="Proteomes" id="UP000247790">
    <property type="component" value="Unassembled WGS sequence"/>
</dbReference>